<reference evidence="2 3" key="1">
    <citation type="submission" date="2022-01" db="EMBL/GenBank/DDBJ databases">
        <title>Maritalea mediterranea sp. nov., isolated from marine plastic residues from the Malva-rosa beach (Valencia, Spain).</title>
        <authorList>
            <person name="Vidal-Verdu A."/>
            <person name="Molina-Menor E."/>
            <person name="Pascual J."/>
            <person name="Pereto J."/>
            <person name="Porcar M."/>
        </authorList>
    </citation>
    <scope>NUCLEOTIDE SEQUENCE [LARGE SCALE GENOMIC DNA]</scope>
    <source>
        <strain evidence="2 3">P4.10X</strain>
    </source>
</reference>
<feature type="domain" description="YdhG-like" evidence="1">
    <location>
        <begin position="1"/>
        <end position="103"/>
    </location>
</feature>
<proteinExistence type="predicted"/>
<keyword evidence="3" id="KW-1185">Reference proteome</keyword>
<evidence type="ECO:0000313" key="3">
    <source>
        <dbReference type="Proteomes" id="UP001201217"/>
    </source>
</evidence>
<sequence length="115" mass="13191">MQQLRALIFDVAADLPQTGGLVETLKWGEPSYLPKKKCVGTTVRIGPSKIKDYAIFVHCQTTLIDEFRHMLPDNFYYEGNRGVHFNVGTPLDKERLRLLISNALTYHQRQKVKSD</sequence>
<organism evidence="2 3">
    <name type="scientific">Maritalea mediterranea</name>
    <dbReference type="NCBI Taxonomy" id="2909667"/>
    <lineage>
        <taxon>Bacteria</taxon>
        <taxon>Pseudomonadati</taxon>
        <taxon>Pseudomonadota</taxon>
        <taxon>Alphaproteobacteria</taxon>
        <taxon>Hyphomicrobiales</taxon>
        <taxon>Devosiaceae</taxon>
        <taxon>Maritalea</taxon>
    </lineage>
</organism>
<accession>A0ABS9E9H0</accession>
<protein>
    <submittedName>
        <fullName evidence="2">DUF1801 domain-containing protein</fullName>
    </submittedName>
</protein>
<dbReference type="SUPFAM" id="SSF159888">
    <property type="entry name" value="YdhG-like"/>
    <property type="match status" value="1"/>
</dbReference>
<evidence type="ECO:0000259" key="1">
    <source>
        <dbReference type="Pfam" id="PF08818"/>
    </source>
</evidence>
<dbReference type="Proteomes" id="UP001201217">
    <property type="component" value="Unassembled WGS sequence"/>
</dbReference>
<dbReference type="Pfam" id="PF08818">
    <property type="entry name" value="DUF1801"/>
    <property type="match status" value="1"/>
</dbReference>
<evidence type="ECO:0000313" key="2">
    <source>
        <dbReference type="EMBL" id="MCF4099521.1"/>
    </source>
</evidence>
<comment type="caution">
    <text evidence="2">The sequence shown here is derived from an EMBL/GenBank/DDBJ whole genome shotgun (WGS) entry which is preliminary data.</text>
</comment>
<name>A0ABS9E9H0_9HYPH</name>
<dbReference type="InterPro" id="IPR014922">
    <property type="entry name" value="YdhG-like"/>
</dbReference>
<gene>
    <name evidence="2" type="ORF">L1I42_13580</name>
</gene>
<dbReference type="RefSeq" id="WP_236115214.1">
    <property type="nucleotide sequence ID" value="NZ_JAKGTI010000003.1"/>
</dbReference>
<dbReference type="EMBL" id="JAKGTI010000003">
    <property type="protein sequence ID" value="MCF4099521.1"/>
    <property type="molecule type" value="Genomic_DNA"/>
</dbReference>